<dbReference type="EMBL" id="JAVFKY010000002">
    <property type="protein sequence ID" value="KAK5581611.1"/>
    <property type="molecule type" value="Genomic_DNA"/>
</dbReference>
<reference evidence="4 5" key="1">
    <citation type="submission" date="2023-11" db="EMBL/GenBank/DDBJ databases">
        <title>Dfirmibasis_genome.</title>
        <authorList>
            <person name="Edelbroek B."/>
            <person name="Kjellin J."/>
            <person name="Jerlstrom-Hultqvist J."/>
            <person name="Soderbom F."/>
        </authorList>
    </citation>
    <scope>NUCLEOTIDE SEQUENCE [LARGE SCALE GENOMIC DNA]</scope>
    <source>
        <strain evidence="4 5">TNS-C-14</strain>
    </source>
</reference>
<proteinExistence type="predicted"/>
<feature type="transmembrane region" description="Helical" evidence="2">
    <location>
        <begin position="569"/>
        <end position="594"/>
    </location>
</feature>
<gene>
    <name evidence="4" type="ORF">RB653_001648</name>
</gene>
<name>A0AAN7YVI3_9MYCE</name>
<evidence type="ECO:0008006" key="6">
    <source>
        <dbReference type="Google" id="ProtNLM"/>
    </source>
</evidence>
<evidence type="ECO:0000256" key="2">
    <source>
        <dbReference type="SAM" id="Phobius"/>
    </source>
</evidence>
<keyword evidence="5" id="KW-1185">Reference proteome</keyword>
<dbReference type="InterPro" id="IPR053320">
    <property type="entry name" value="Protein_DD3-3_O-glyco"/>
</dbReference>
<dbReference type="Proteomes" id="UP001344447">
    <property type="component" value="Unassembled WGS sequence"/>
</dbReference>
<keyword evidence="3" id="KW-0732">Signal</keyword>
<evidence type="ECO:0000256" key="3">
    <source>
        <dbReference type="SAM" id="SignalP"/>
    </source>
</evidence>
<feature type="compositionally biased region" description="Polar residues" evidence="1">
    <location>
        <begin position="29"/>
        <end position="55"/>
    </location>
</feature>
<evidence type="ECO:0000256" key="1">
    <source>
        <dbReference type="SAM" id="MobiDB-lite"/>
    </source>
</evidence>
<keyword evidence="2" id="KW-1133">Transmembrane helix</keyword>
<feature type="signal peptide" evidence="3">
    <location>
        <begin position="1"/>
        <end position="21"/>
    </location>
</feature>
<protein>
    <recommendedName>
        <fullName evidence="6">Protein DD3-3</fullName>
    </recommendedName>
</protein>
<evidence type="ECO:0000313" key="4">
    <source>
        <dbReference type="EMBL" id="KAK5581611.1"/>
    </source>
</evidence>
<feature type="region of interest" description="Disordered" evidence="1">
    <location>
        <begin position="26"/>
        <end position="55"/>
    </location>
</feature>
<keyword evidence="2" id="KW-0812">Transmembrane</keyword>
<feature type="chain" id="PRO_5042923490" description="Protein DD3-3" evidence="3">
    <location>
        <begin position="22"/>
        <end position="616"/>
    </location>
</feature>
<dbReference type="AlphaFoldDB" id="A0AAN7YVI3"/>
<evidence type="ECO:0000313" key="5">
    <source>
        <dbReference type="Proteomes" id="UP001344447"/>
    </source>
</evidence>
<keyword evidence="2" id="KW-0472">Membrane</keyword>
<organism evidence="4 5">
    <name type="scientific">Dictyostelium firmibasis</name>
    <dbReference type="NCBI Taxonomy" id="79012"/>
    <lineage>
        <taxon>Eukaryota</taxon>
        <taxon>Amoebozoa</taxon>
        <taxon>Evosea</taxon>
        <taxon>Eumycetozoa</taxon>
        <taxon>Dictyostelia</taxon>
        <taxon>Dictyosteliales</taxon>
        <taxon>Dictyosteliaceae</taxon>
        <taxon>Dictyostelium</taxon>
    </lineage>
</organism>
<dbReference type="PANTHER" id="PTHR35170:SF1">
    <property type="entry name" value="PROTEIN DD3-3"/>
    <property type="match status" value="1"/>
</dbReference>
<dbReference type="PANTHER" id="PTHR35170">
    <property type="entry name" value="PROTEIN DD3-3"/>
    <property type="match status" value="1"/>
</dbReference>
<sequence>MRFLSTLIILLIITIQSSVYGDIYMHSPPGSNNRNQEQGQNRDNNQRLFNSQNNDKGGYCRGEALEWYEKSYLPVEWTNQHGCGSGETECNIVIQYMCTDNSQSADTEYIRDGTVTTTINANDITQSSTKETNEYKFGMHESYYHYQNCTGRERNKGLFIANQNIGGNADRTRQSNNGNNYGYECQEERDYYPYWAPSPWKDIAVITDNRDLCNWYKDQSQNVKPKYYCKVGQTNNGQLRSIDPTICATQGGVWTKVDSHDIGAPECIKAEWTQVNTLGHVLEGGHNPMYNWSLPHSGMEPCIATGTCSCVLRVRYNISSSDLKGNGDDFTDYKYNGPVGATNVNDPNVVVAGQNVTLNINPNQYGRTFQDRSHVFSIIARPDSLKKAKIWNLLVKGKRGNIVQSHPAQEYQFVPKALHIKVNEYIHYQWTGCDFNPQNYDGTGIKGSDRSNMCQIKDLNHNYPMTDDELNSDNALFSDMDTRLRFARLDQKSCLTYDQLMTKNANNKDAVEVDPQNCMVLNNAGTRFNGGVQKMTKTGSYYYMSTRNNNFSNRNQKGAIHVSPLLAGWQIGLIAAGCSLFVILSATAGCVAFARFHPHSGMHRAVSKVPGLKKLV</sequence>
<comment type="caution">
    <text evidence="4">The sequence shown here is derived from an EMBL/GenBank/DDBJ whole genome shotgun (WGS) entry which is preliminary data.</text>
</comment>
<accession>A0AAN7YVI3</accession>